<dbReference type="PANTHER" id="PTHR38683:SF1">
    <property type="entry name" value="CHORISMATE PYRUVATE-LYASE"/>
    <property type="match status" value="1"/>
</dbReference>
<dbReference type="KEGG" id="maes:Ga0123461_0437"/>
<organism evidence="4 5">
    <name type="scientific">Mariprofundus aestuarium</name>
    <dbReference type="NCBI Taxonomy" id="1921086"/>
    <lineage>
        <taxon>Bacteria</taxon>
        <taxon>Pseudomonadati</taxon>
        <taxon>Pseudomonadota</taxon>
        <taxon>Candidatius Mariprofundia</taxon>
        <taxon>Mariprofundales</taxon>
        <taxon>Mariprofundaceae</taxon>
        <taxon>Mariprofundus</taxon>
    </lineage>
</organism>
<dbReference type="InterPro" id="IPR007440">
    <property type="entry name" value="Chorismate--pyruvate_lyase"/>
</dbReference>
<keyword evidence="3 4" id="KW-0456">Lyase</keyword>
<gene>
    <name evidence="4" type="ORF">Ga0123461_0437</name>
</gene>
<dbReference type="PANTHER" id="PTHR38683">
    <property type="entry name" value="CHORISMATE PYRUVATE-LYASE"/>
    <property type="match status" value="1"/>
</dbReference>
<dbReference type="GO" id="GO:0005829">
    <property type="term" value="C:cytosol"/>
    <property type="evidence" value="ECO:0007669"/>
    <property type="project" value="TreeGrafter"/>
</dbReference>
<accession>A0A2K8KVM1</accession>
<dbReference type="InterPro" id="IPR028978">
    <property type="entry name" value="Chorismate_lyase_/UTRA_dom_sf"/>
</dbReference>
<reference evidence="4 5" key="1">
    <citation type="submission" date="2016-12" db="EMBL/GenBank/DDBJ databases">
        <title>Isolation and genomic insights into novel planktonic Zetaproteobacteria from stratified waters of the Chesapeake Bay.</title>
        <authorList>
            <person name="McAllister S.M."/>
            <person name="Kato S."/>
            <person name="Chan C.S."/>
            <person name="Chiu B.K."/>
            <person name="Field E.K."/>
        </authorList>
    </citation>
    <scope>NUCLEOTIDE SEQUENCE [LARGE SCALE GENOMIC DNA]</scope>
    <source>
        <strain evidence="4 5">CP-5</strain>
    </source>
</reference>
<dbReference type="Gene3D" id="3.40.1410.10">
    <property type="entry name" value="Chorismate lyase-like"/>
    <property type="match status" value="1"/>
</dbReference>
<evidence type="ECO:0000313" key="5">
    <source>
        <dbReference type="Proteomes" id="UP000231701"/>
    </source>
</evidence>
<evidence type="ECO:0000313" key="4">
    <source>
        <dbReference type="EMBL" id="ATX78875.1"/>
    </source>
</evidence>
<dbReference type="GO" id="GO:0006744">
    <property type="term" value="P:ubiquinone biosynthetic process"/>
    <property type="evidence" value="ECO:0007669"/>
    <property type="project" value="UniProtKB-KW"/>
</dbReference>
<protein>
    <submittedName>
        <fullName evidence="4">Chorismate lyase</fullName>
    </submittedName>
</protein>
<keyword evidence="1" id="KW-0963">Cytoplasm</keyword>
<name>A0A2K8KVM1_MARES</name>
<evidence type="ECO:0000256" key="2">
    <source>
        <dbReference type="ARBA" id="ARBA00022688"/>
    </source>
</evidence>
<keyword evidence="5" id="KW-1185">Reference proteome</keyword>
<dbReference type="AlphaFoldDB" id="A0A2K8KVM1"/>
<dbReference type="OrthoDB" id="5293751at2"/>
<evidence type="ECO:0000256" key="3">
    <source>
        <dbReference type="ARBA" id="ARBA00023239"/>
    </source>
</evidence>
<dbReference type="RefSeq" id="WP_100276832.1">
    <property type="nucleotide sequence ID" value="NZ_CP018799.1"/>
</dbReference>
<sequence length="190" mass="21192">MFFGPLETQNWQSVRYWKADESGLGRDAAAVLTTAGSLTRFLERHFGIKLEVRLHDQFVDIAHPEEAALLRCDDGAASLRRQVSLMHRGSVLFDAESVLPLADLPADLMNDLEEGKRPLGNLLLDRGLSLSRSDLSVTQISSGAAINGCWARRSVLRSPSGTRALVVEVFHSEMWKRLESSARRYNVRES</sequence>
<dbReference type="EMBL" id="CP018799">
    <property type="protein sequence ID" value="ATX78875.1"/>
    <property type="molecule type" value="Genomic_DNA"/>
</dbReference>
<dbReference type="Pfam" id="PF04345">
    <property type="entry name" value="Chor_lyase"/>
    <property type="match status" value="1"/>
</dbReference>
<dbReference type="SUPFAM" id="SSF64288">
    <property type="entry name" value="Chorismate lyase-like"/>
    <property type="match status" value="1"/>
</dbReference>
<keyword evidence="2" id="KW-0831">Ubiquinone biosynthesis</keyword>
<dbReference type="Proteomes" id="UP000231701">
    <property type="component" value="Chromosome"/>
</dbReference>
<proteinExistence type="predicted"/>
<evidence type="ECO:0000256" key="1">
    <source>
        <dbReference type="ARBA" id="ARBA00022490"/>
    </source>
</evidence>
<dbReference type="GO" id="GO:0008813">
    <property type="term" value="F:chorismate lyase activity"/>
    <property type="evidence" value="ECO:0007669"/>
    <property type="project" value="InterPro"/>
</dbReference>